<proteinExistence type="predicted"/>
<dbReference type="InterPro" id="IPR013087">
    <property type="entry name" value="Znf_C2H2_type"/>
</dbReference>
<dbReference type="Pfam" id="PF13894">
    <property type="entry name" value="zf-C2H2_4"/>
    <property type="match status" value="1"/>
</dbReference>
<keyword evidence="1" id="KW-0863">Zinc-finger</keyword>
<keyword evidence="1" id="KW-0862">Zinc</keyword>
<comment type="caution">
    <text evidence="3">The sequence shown here is derived from an EMBL/GenBank/DDBJ whole genome shotgun (WGS) entry which is preliminary data.</text>
</comment>
<evidence type="ECO:0000256" key="1">
    <source>
        <dbReference type="PROSITE-ProRule" id="PRU00042"/>
    </source>
</evidence>
<keyword evidence="4" id="KW-1185">Reference proteome</keyword>
<dbReference type="SUPFAM" id="SSF57667">
    <property type="entry name" value="beta-beta-alpha zinc fingers"/>
    <property type="match status" value="1"/>
</dbReference>
<dbReference type="PROSITE" id="PS00028">
    <property type="entry name" value="ZINC_FINGER_C2H2_1"/>
    <property type="match status" value="1"/>
</dbReference>
<dbReference type="SMART" id="SM00355">
    <property type="entry name" value="ZnF_C2H2"/>
    <property type="match status" value="2"/>
</dbReference>
<dbReference type="InterPro" id="IPR036236">
    <property type="entry name" value="Znf_C2H2_sf"/>
</dbReference>
<feature type="domain" description="C2H2-type" evidence="2">
    <location>
        <begin position="197"/>
        <end position="222"/>
    </location>
</feature>
<dbReference type="Proteomes" id="UP001610335">
    <property type="component" value="Unassembled WGS sequence"/>
</dbReference>
<dbReference type="Gene3D" id="3.30.160.60">
    <property type="entry name" value="Classic Zinc Finger"/>
    <property type="match status" value="1"/>
</dbReference>
<keyword evidence="1" id="KW-0479">Metal-binding</keyword>
<reference evidence="3 4" key="1">
    <citation type="submission" date="2024-07" db="EMBL/GenBank/DDBJ databases">
        <title>Section-level genome sequencing and comparative genomics of Aspergillus sections Usti and Cavernicolus.</title>
        <authorList>
            <consortium name="Lawrence Berkeley National Laboratory"/>
            <person name="Nybo J.L."/>
            <person name="Vesth T.C."/>
            <person name="Theobald S."/>
            <person name="Frisvad J.C."/>
            <person name="Larsen T.O."/>
            <person name="Kjaerboelling I."/>
            <person name="Rothschild-Mancinelli K."/>
            <person name="Lyhne E.K."/>
            <person name="Kogle M.E."/>
            <person name="Barry K."/>
            <person name="Clum A."/>
            <person name="Na H."/>
            <person name="Ledsgaard L."/>
            <person name="Lin J."/>
            <person name="Lipzen A."/>
            <person name="Kuo A."/>
            <person name="Riley R."/>
            <person name="Mondo S."/>
            <person name="LaButti K."/>
            <person name="Haridas S."/>
            <person name="Pangalinan J."/>
            <person name="Salamov A.A."/>
            <person name="Simmons B.A."/>
            <person name="Magnuson J.K."/>
            <person name="Chen J."/>
            <person name="Drula E."/>
            <person name="Henrissat B."/>
            <person name="Wiebenga A."/>
            <person name="Lubbers R.J."/>
            <person name="Gomes A.C."/>
            <person name="Makela M.R."/>
            <person name="Stajich J."/>
            <person name="Grigoriev I.V."/>
            <person name="Mortensen U.H."/>
            <person name="De vries R.P."/>
            <person name="Baker S.E."/>
            <person name="Andersen M.R."/>
        </authorList>
    </citation>
    <scope>NUCLEOTIDE SEQUENCE [LARGE SCALE GENOMIC DNA]</scope>
    <source>
        <strain evidence="3 4">CBS 600.67</strain>
    </source>
</reference>
<dbReference type="PROSITE" id="PS50157">
    <property type="entry name" value="ZINC_FINGER_C2H2_2"/>
    <property type="match status" value="1"/>
</dbReference>
<evidence type="ECO:0000313" key="4">
    <source>
        <dbReference type="Proteomes" id="UP001610335"/>
    </source>
</evidence>
<evidence type="ECO:0000313" key="3">
    <source>
        <dbReference type="EMBL" id="KAL2834222.1"/>
    </source>
</evidence>
<name>A0ABR4J587_9EURO</name>
<accession>A0ABR4J587</accession>
<evidence type="ECO:0000259" key="2">
    <source>
        <dbReference type="PROSITE" id="PS50157"/>
    </source>
</evidence>
<protein>
    <recommendedName>
        <fullName evidence="2">C2H2-type domain-containing protein</fullName>
    </recommendedName>
</protein>
<organism evidence="3 4">
    <name type="scientific">Aspergillus cavernicola</name>
    <dbReference type="NCBI Taxonomy" id="176166"/>
    <lineage>
        <taxon>Eukaryota</taxon>
        <taxon>Fungi</taxon>
        <taxon>Dikarya</taxon>
        <taxon>Ascomycota</taxon>
        <taxon>Pezizomycotina</taxon>
        <taxon>Eurotiomycetes</taxon>
        <taxon>Eurotiomycetidae</taxon>
        <taxon>Eurotiales</taxon>
        <taxon>Aspergillaceae</taxon>
        <taxon>Aspergillus</taxon>
        <taxon>Aspergillus subgen. Nidulantes</taxon>
    </lineage>
</organism>
<gene>
    <name evidence="3" type="ORF">BDW59DRAFT_156164</name>
</gene>
<dbReference type="EMBL" id="JBFXLS010000002">
    <property type="protein sequence ID" value="KAL2834222.1"/>
    <property type="molecule type" value="Genomic_DNA"/>
</dbReference>
<sequence>MSYNIPFEQPQPKALGFEGFTTLSSLHNSNFILQGSYMDSTVVNSSPPHGMTERENHWSTRLVDQIPPSSSNAPGMFDGSYTIGYHNHEASEWLIQPQAPPPSTRDYQFPSYQATPNSTPPFPAYTSPRESGSYILQNIPHHTEALHSSPSEAATTRTETDPKSRFWCPWPGCNTSLGRKPDLERHMVSLHLSPRGYCCPCCGKSFNRKDNLSAHFLNVHGG</sequence>